<evidence type="ECO:0000313" key="1">
    <source>
        <dbReference type="EMBL" id="KAA6364250.1"/>
    </source>
</evidence>
<dbReference type="Proteomes" id="UP000324800">
    <property type="component" value="Unassembled WGS sequence"/>
</dbReference>
<dbReference type="EMBL" id="SNRW01021893">
    <property type="protein sequence ID" value="KAA6364250.1"/>
    <property type="molecule type" value="Genomic_DNA"/>
</dbReference>
<dbReference type="InterPro" id="IPR011009">
    <property type="entry name" value="Kinase-like_dom_sf"/>
</dbReference>
<sequence>MDDSRLINIGEVIGEKFLVDKIISSTQYITNCAVKFKDGNQIKHAVLKAERIAPENKQPNNEQIIMQTLSGKKHFTKIIESGTNMNYKYIVHQYLGPSIMDIVMRKYEQKLDLKSLLKFVLKLQGSFI</sequence>
<evidence type="ECO:0000313" key="2">
    <source>
        <dbReference type="Proteomes" id="UP000324800"/>
    </source>
</evidence>
<name>A0A5J4U257_9EUKA</name>
<dbReference type="Gene3D" id="3.30.200.20">
    <property type="entry name" value="Phosphorylase Kinase, domain 1"/>
    <property type="match status" value="1"/>
</dbReference>
<comment type="caution">
    <text evidence="1">The sequence shown here is derived from an EMBL/GenBank/DDBJ whole genome shotgun (WGS) entry which is preliminary data.</text>
</comment>
<proteinExistence type="predicted"/>
<dbReference type="OrthoDB" id="5979581at2759"/>
<gene>
    <name evidence="1" type="ORF">EZS28_040224</name>
</gene>
<accession>A0A5J4U257</accession>
<organism evidence="1 2">
    <name type="scientific">Streblomastix strix</name>
    <dbReference type="NCBI Taxonomy" id="222440"/>
    <lineage>
        <taxon>Eukaryota</taxon>
        <taxon>Metamonada</taxon>
        <taxon>Preaxostyla</taxon>
        <taxon>Oxymonadida</taxon>
        <taxon>Streblomastigidae</taxon>
        <taxon>Streblomastix</taxon>
    </lineage>
</organism>
<protein>
    <recommendedName>
        <fullName evidence="3">Protein kinase domain-containing protein</fullName>
    </recommendedName>
</protein>
<dbReference type="AlphaFoldDB" id="A0A5J4U257"/>
<reference evidence="1 2" key="1">
    <citation type="submission" date="2019-03" db="EMBL/GenBank/DDBJ databases">
        <title>Single cell metagenomics reveals metabolic interactions within the superorganism composed of flagellate Streblomastix strix and complex community of Bacteroidetes bacteria on its surface.</title>
        <authorList>
            <person name="Treitli S.C."/>
            <person name="Kolisko M."/>
            <person name="Husnik F."/>
            <person name="Keeling P."/>
            <person name="Hampl V."/>
        </authorList>
    </citation>
    <scope>NUCLEOTIDE SEQUENCE [LARGE SCALE GENOMIC DNA]</scope>
    <source>
        <strain evidence="1">ST1C</strain>
    </source>
</reference>
<dbReference type="SUPFAM" id="SSF56112">
    <property type="entry name" value="Protein kinase-like (PK-like)"/>
    <property type="match status" value="1"/>
</dbReference>
<evidence type="ECO:0008006" key="3">
    <source>
        <dbReference type="Google" id="ProtNLM"/>
    </source>
</evidence>